<sequence>MRRIAQSDVPHLYQGRVTGKRSRRTGRDYEYRVDLGAYRHHLTWSLRDLILYSEAEVRVPMLTFGIEDL</sequence>
<dbReference type="EMBL" id="PQXL01000261">
    <property type="protein sequence ID" value="THV48214.1"/>
    <property type="molecule type" value="Genomic_DNA"/>
</dbReference>
<evidence type="ECO:0000313" key="1">
    <source>
        <dbReference type="EMBL" id="THV48214.1"/>
    </source>
</evidence>
<reference evidence="1 2" key="1">
    <citation type="submission" date="2017-12" db="EMBL/GenBank/DDBJ databases">
        <title>Comparative genomics of Botrytis spp.</title>
        <authorList>
            <person name="Valero-Jimenez C.A."/>
            <person name="Tapia P."/>
            <person name="Veloso J."/>
            <person name="Silva-Moreno E."/>
            <person name="Staats M."/>
            <person name="Valdes J.H."/>
            <person name="Van Kan J.A.L."/>
        </authorList>
    </citation>
    <scope>NUCLEOTIDE SEQUENCE [LARGE SCALE GENOMIC DNA]</scope>
    <source>
        <strain evidence="1 2">MUCL435</strain>
    </source>
</reference>
<evidence type="ECO:0000313" key="2">
    <source>
        <dbReference type="Proteomes" id="UP000308671"/>
    </source>
</evidence>
<comment type="caution">
    <text evidence="1">The sequence shown here is derived from an EMBL/GenBank/DDBJ whole genome shotgun (WGS) entry which is preliminary data.</text>
</comment>
<organism evidence="1 2">
    <name type="scientific">Botrytis galanthina</name>
    <dbReference type="NCBI Taxonomy" id="278940"/>
    <lineage>
        <taxon>Eukaryota</taxon>
        <taxon>Fungi</taxon>
        <taxon>Dikarya</taxon>
        <taxon>Ascomycota</taxon>
        <taxon>Pezizomycotina</taxon>
        <taxon>Leotiomycetes</taxon>
        <taxon>Helotiales</taxon>
        <taxon>Sclerotiniaceae</taxon>
        <taxon>Botrytis</taxon>
    </lineage>
</organism>
<protein>
    <submittedName>
        <fullName evidence="1">Uncharacterized protein</fullName>
    </submittedName>
</protein>
<name>A0A4S8R4V6_9HELO</name>
<dbReference type="Proteomes" id="UP000308671">
    <property type="component" value="Unassembled WGS sequence"/>
</dbReference>
<gene>
    <name evidence="1" type="ORF">BGAL_0261g00040</name>
</gene>
<dbReference type="AlphaFoldDB" id="A0A4S8R4V6"/>
<accession>A0A4S8R4V6</accession>
<proteinExistence type="predicted"/>
<keyword evidence="2" id="KW-1185">Reference proteome</keyword>